<proteinExistence type="inferred from homology"/>
<dbReference type="SUPFAM" id="SSF51735">
    <property type="entry name" value="NAD(P)-binding Rossmann-fold domains"/>
    <property type="match status" value="1"/>
</dbReference>
<name>A0A1S1PSL3_9ACTN</name>
<dbReference type="InterPro" id="IPR013149">
    <property type="entry name" value="ADH-like_C"/>
</dbReference>
<dbReference type="InterPro" id="IPR013154">
    <property type="entry name" value="ADH-like_N"/>
</dbReference>
<dbReference type="AlphaFoldDB" id="A0A1S1PSL3"/>
<dbReference type="PANTHER" id="PTHR43401:SF2">
    <property type="entry name" value="L-THREONINE 3-DEHYDROGENASE"/>
    <property type="match status" value="1"/>
</dbReference>
<keyword evidence="8" id="KW-1185">Reference proteome</keyword>
<dbReference type="Proteomes" id="UP000179769">
    <property type="component" value="Unassembled WGS sequence"/>
</dbReference>
<keyword evidence="4" id="KW-0560">Oxidoreductase</keyword>
<dbReference type="RefSeq" id="WP_071065213.1">
    <property type="nucleotide sequence ID" value="NZ_MAXA01000228.1"/>
</dbReference>
<dbReference type="PANTHER" id="PTHR43401">
    <property type="entry name" value="L-THREONINE 3-DEHYDROGENASE"/>
    <property type="match status" value="1"/>
</dbReference>
<dbReference type="InterPro" id="IPR020843">
    <property type="entry name" value="ER"/>
</dbReference>
<dbReference type="SUPFAM" id="SSF50129">
    <property type="entry name" value="GroES-like"/>
    <property type="match status" value="1"/>
</dbReference>
<dbReference type="PROSITE" id="PS00059">
    <property type="entry name" value="ADH_ZINC"/>
    <property type="match status" value="1"/>
</dbReference>
<dbReference type="InterPro" id="IPR011032">
    <property type="entry name" value="GroES-like_sf"/>
</dbReference>
<evidence type="ECO:0000256" key="3">
    <source>
        <dbReference type="ARBA" id="ARBA00022833"/>
    </source>
</evidence>
<evidence type="ECO:0000313" key="7">
    <source>
        <dbReference type="EMBL" id="OHV25748.1"/>
    </source>
</evidence>
<organism evidence="7 8">
    <name type="scientific">Parafrankia soli</name>
    <dbReference type="NCBI Taxonomy" id="2599596"/>
    <lineage>
        <taxon>Bacteria</taxon>
        <taxon>Bacillati</taxon>
        <taxon>Actinomycetota</taxon>
        <taxon>Actinomycetes</taxon>
        <taxon>Frankiales</taxon>
        <taxon>Frankiaceae</taxon>
        <taxon>Parafrankia</taxon>
    </lineage>
</organism>
<feature type="domain" description="Enoyl reductase (ER)" evidence="6">
    <location>
        <begin position="8"/>
        <end position="345"/>
    </location>
</feature>
<dbReference type="Gene3D" id="3.90.180.10">
    <property type="entry name" value="Medium-chain alcohol dehydrogenases, catalytic domain"/>
    <property type="match status" value="1"/>
</dbReference>
<evidence type="ECO:0000313" key="8">
    <source>
        <dbReference type="Proteomes" id="UP000179769"/>
    </source>
</evidence>
<comment type="caution">
    <text evidence="7">The sequence shown here is derived from an EMBL/GenBank/DDBJ whole genome shotgun (WGS) entry which is preliminary data.</text>
</comment>
<dbReference type="InterPro" id="IPR036291">
    <property type="entry name" value="NAD(P)-bd_dom_sf"/>
</dbReference>
<dbReference type="GO" id="GO:0008270">
    <property type="term" value="F:zinc ion binding"/>
    <property type="evidence" value="ECO:0007669"/>
    <property type="project" value="InterPro"/>
</dbReference>
<dbReference type="GO" id="GO:0016491">
    <property type="term" value="F:oxidoreductase activity"/>
    <property type="evidence" value="ECO:0007669"/>
    <property type="project" value="UniProtKB-KW"/>
</dbReference>
<dbReference type="Pfam" id="PF00107">
    <property type="entry name" value="ADH_zinc_N"/>
    <property type="match status" value="1"/>
</dbReference>
<dbReference type="SMART" id="SM00829">
    <property type="entry name" value="PKS_ER"/>
    <property type="match status" value="1"/>
</dbReference>
<evidence type="ECO:0000256" key="1">
    <source>
        <dbReference type="ARBA" id="ARBA00001947"/>
    </source>
</evidence>
<protein>
    <submittedName>
        <fullName evidence="7">Alcohol dehydrogenase</fullName>
    </submittedName>
</protein>
<dbReference type="OrthoDB" id="9797931at2"/>
<evidence type="ECO:0000256" key="4">
    <source>
        <dbReference type="ARBA" id="ARBA00023002"/>
    </source>
</evidence>
<gene>
    <name evidence="7" type="ORF">BBK14_21705</name>
</gene>
<keyword evidence="2 5" id="KW-0479">Metal-binding</keyword>
<comment type="similarity">
    <text evidence="5">Belongs to the zinc-containing alcohol dehydrogenase family.</text>
</comment>
<evidence type="ECO:0000259" key="6">
    <source>
        <dbReference type="SMART" id="SM00829"/>
    </source>
</evidence>
<dbReference type="InterPro" id="IPR002328">
    <property type="entry name" value="ADH_Zn_CS"/>
</dbReference>
<comment type="cofactor">
    <cofactor evidence="1 5">
        <name>Zn(2+)</name>
        <dbReference type="ChEBI" id="CHEBI:29105"/>
    </cofactor>
</comment>
<sequence>MIAARLHGPGDLRVEEVDEPEAAAGEVKIAVAHNGLCGTDLTEIFSGPRACTTVPHPLTGGVLPQIVGHEFAGVVAAVGAGVTDVAVGERVSVEPLYSCGDCDRCQASLPELCRQVMTHGICSNGGGLAQFTTVPRAMVHRLPSSMSLAEGALVEPMAVAFNGVLRSGAEAGGSALVFGAGPIGMGVVFGLRALGVTDILLVEPAPARRAAAERLGVADVLDPNTTDVADEVRRRTGGRGVDVVLDAAGAPGTFGLAPAVLRARGRYVGIAVAERPVEFAPWVLARGEIELTGSLGYGPGVFTRVIDLIAGGAYPTAGWVDHVGLSDLHDALQDLRDGRRMKVLVGLPAG</sequence>
<accession>A0A1S1PSL3</accession>
<dbReference type="InterPro" id="IPR050129">
    <property type="entry name" value="Zn_alcohol_dh"/>
</dbReference>
<keyword evidence="3 5" id="KW-0862">Zinc</keyword>
<dbReference type="Gene3D" id="3.40.50.720">
    <property type="entry name" value="NAD(P)-binding Rossmann-like Domain"/>
    <property type="match status" value="1"/>
</dbReference>
<reference evidence="8" key="1">
    <citation type="submission" date="2016-07" db="EMBL/GenBank/DDBJ databases">
        <title>Frankia sp. NRRL B-16219 Genome sequencing.</title>
        <authorList>
            <person name="Ghodhbane-Gtari F."/>
            <person name="Swanson E."/>
            <person name="Gueddou A."/>
            <person name="Louati M."/>
            <person name="Nouioui I."/>
            <person name="Hezbri K."/>
            <person name="Abebe-Akele F."/>
            <person name="Simpson S."/>
            <person name="Morris K."/>
            <person name="Thomas K."/>
            <person name="Gtari M."/>
            <person name="Tisa L.S."/>
        </authorList>
    </citation>
    <scope>NUCLEOTIDE SEQUENCE [LARGE SCALE GENOMIC DNA]</scope>
    <source>
        <strain evidence="8">NRRL B-16219</strain>
    </source>
</reference>
<dbReference type="EMBL" id="MAXA01000228">
    <property type="protein sequence ID" value="OHV25748.1"/>
    <property type="molecule type" value="Genomic_DNA"/>
</dbReference>
<dbReference type="Pfam" id="PF08240">
    <property type="entry name" value="ADH_N"/>
    <property type="match status" value="1"/>
</dbReference>
<evidence type="ECO:0000256" key="5">
    <source>
        <dbReference type="RuleBase" id="RU361277"/>
    </source>
</evidence>
<evidence type="ECO:0000256" key="2">
    <source>
        <dbReference type="ARBA" id="ARBA00022723"/>
    </source>
</evidence>